<dbReference type="Proteomes" id="UP001209083">
    <property type="component" value="Chromosome"/>
</dbReference>
<feature type="transmembrane region" description="Helical" evidence="5">
    <location>
        <begin position="337"/>
        <end position="357"/>
    </location>
</feature>
<feature type="transmembrane region" description="Helical" evidence="5">
    <location>
        <begin position="404"/>
        <end position="424"/>
    </location>
</feature>
<accession>A0ABY8QSB1</accession>
<organism evidence="7 8">
    <name type="scientific">Saxibacter everestensis</name>
    <dbReference type="NCBI Taxonomy" id="2909229"/>
    <lineage>
        <taxon>Bacteria</taxon>
        <taxon>Bacillati</taxon>
        <taxon>Actinomycetota</taxon>
        <taxon>Actinomycetes</taxon>
        <taxon>Micrococcales</taxon>
        <taxon>Brevibacteriaceae</taxon>
        <taxon>Saxibacter</taxon>
    </lineage>
</organism>
<dbReference type="InterPro" id="IPR005829">
    <property type="entry name" value="Sugar_transporter_CS"/>
</dbReference>
<feature type="transmembrane region" description="Helical" evidence="5">
    <location>
        <begin position="314"/>
        <end position="331"/>
    </location>
</feature>
<dbReference type="InterPro" id="IPR011701">
    <property type="entry name" value="MFS"/>
</dbReference>
<keyword evidence="4 5" id="KW-0472">Membrane</keyword>
<dbReference type="InterPro" id="IPR036259">
    <property type="entry name" value="MFS_trans_sf"/>
</dbReference>
<dbReference type="PANTHER" id="PTHR23508:SF10">
    <property type="entry name" value="CARBOXYLIC ACID TRANSPORTER PROTEIN HOMOLOG"/>
    <property type="match status" value="1"/>
</dbReference>
<feature type="transmembrane region" description="Helical" evidence="5">
    <location>
        <begin position="140"/>
        <end position="160"/>
    </location>
</feature>
<protein>
    <submittedName>
        <fullName evidence="7">MFS transporter</fullName>
    </submittedName>
</protein>
<evidence type="ECO:0000256" key="3">
    <source>
        <dbReference type="ARBA" id="ARBA00022989"/>
    </source>
</evidence>
<feature type="transmembrane region" description="Helical" evidence="5">
    <location>
        <begin position="51"/>
        <end position="71"/>
    </location>
</feature>
<sequence>MTRITARSAASPVTVFVICWLGLLADGYDLYVYGATLPGFIGQAPWNVTPATAGAVGSFALVGMLLGSMIAGTLTDRLGRRRLLIGSLALFSLAMLACAFAPNFSVFGALRFVAGIGIGGLLPTAVALTNEFASARKKSIVLGLVLTGPAIGSLLAAVVAVNLLEDHGVRPVYAIGAASALLIPFALRLLPESPAYLRAVGRHDAAAELSSRYGMTSPDDVGRPPAQGTAPALPRGLVAGLFRDRNLAPTLGMWLLCLLSLLTIFGLTTWLPQMMRQAGFAQGSAISFLLTYSIGAIAGTVVAAVVGQLTAPKVMAIIGFVAAAAALLVASQASSPAVLTTAFLIAGFGGMGTQNMINDHVAQYYPAALRATGLGWALAAGRVGAIIGPSYGAWAVTTGGGVEFAALAFAVPALLGAVIALGLPRRQRIVDPAKLSVRATKEVPR</sequence>
<dbReference type="PANTHER" id="PTHR23508">
    <property type="entry name" value="CARBOXYLIC ACID TRANSPORTER PROTEIN HOMOLOG"/>
    <property type="match status" value="1"/>
</dbReference>
<feature type="transmembrane region" description="Helical" evidence="5">
    <location>
        <begin position="283"/>
        <end position="307"/>
    </location>
</feature>
<evidence type="ECO:0000259" key="6">
    <source>
        <dbReference type="PROSITE" id="PS50850"/>
    </source>
</evidence>
<dbReference type="PROSITE" id="PS00217">
    <property type="entry name" value="SUGAR_TRANSPORT_2"/>
    <property type="match status" value="1"/>
</dbReference>
<evidence type="ECO:0000256" key="2">
    <source>
        <dbReference type="ARBA" id="ARBA00022692"/>
    </source>
</evidence>
<dbReference type="Pfam" id="PF07690">
    <property type="entry name" value="MFS_1"/>
    <property type="match status" value="1"/>
</dbReference>
<dbReference type="EMBL" id="CP090958">
    <property type="protein sequence ID" value="WGW11897.1"/>
    <property type="molecule type" value="Genomic_DNA"/>
</dbReference>
<dbReference type="SUPFAM" id="SSF103473">
    <property type="entry name" value="MFS general substrate transporter"/>
    <property type="match status" value="1"/>
</dbReference>
<feature type="transmembrane region" description="Helical" evidence="5">
    <location>
        <begin position="369"/>
        <end position="392"/>
    </location>
</feature>
<gene>
    <name evidence="7" type="ORF">LWF01_17690</name>
</gene>
<feature type="domain" description="Major facilitator superfamily (MFS) profile" evidence="6">
    <location>
        <begin position="15"/>
        <end position="428"/>
    </location>
</feature>
<evidence type="ECO:0000313" key="7">
    <source>
        <dbReference type="EMBL" id="WGW11897.1"/>
    </source>
</evidence>
<feature type="transmembrane region" description="Helical" evidence="5">
    <location>
        <begin position="83"/>
        <end position="102"/>
    </location>
</feature>
<evidence type="ECO:0000256" key="5">
    <source>
        <dbReference type="SAM" id="Phobius"/>
    </source>
</evidence>
<name>A0ABY8QSB1_9MICO</name>
<dbReference type="PROSITE" id="PS50850">
    <property type="entry name" value="MFS"/>
    <property type="match status" value="1"/>
</dbReference>
<dbReference type="InterPro" id="IPR020846">
    <property type="entry name" value="MFS_dom"/>
</dbReference>
<proteinExistence type="predicted"/>
<evidence type="ECO:0000256" key="1">
    <source>
        <dbReference type="ARBA" id="ARBA00004651"/>
    </source>
</evidence>
<feature type="transmembrane region" description="Helical" evidence="5">
    <location>
        <begin position="251"/>
        <end position="271"/>
    </location>
</feature>
<comment type="subcellular location">
    <subcellularLocation>
        <location evidence="1">Cell membrane</location>
        <topology evidence="1">Multi-pass membrane protein</topology>
    </subcellularLocation>
</comment>
<keyword evidence="8" id="KW-1185">Reference proteome</keyword>
<evidence type="ECO:0000313" key="8">
    <source>
        <dbReference type="Proteomes" id="UP001209083"/>
    </source>
</evidence>
<evidence type="ECO:0000256" key="4">
    <source>
        <dbReference type="ARBA" id="ARBA00023136"/>
    </source>
</evidence>
<dbReference type="Gene3D" id="1.20.1250.20">
    <property type="entry name" value="MFS general substrate transporter like domains"/>
    <property type="match status" value="1"/>
</dbReference>
<reference evidence="7 8" key="1">
    <citation type="submission" date="2023-05" db="EMBL/GenBank/DDBJ databases">
        <title>Lithophilousrod everest ZFBP1038 complete genpme.</title>
        <authorList>
            <person name="Tian M."/>
        </authorList>
    </citation>
    <scope>NUCLEOTIDE SEQUENCE [LARGE SCALE GENOMIC DNA]</scope>
    <source>
        <strain evidence="7 8">ZFBP1038</strain>
    </source>
</reference>
<dbReference type="RefSeq" id="WP_349638692.1">
    <property type="nucleotide sequence ID" value="NZ_CP090958.1"/>
</dbReference>
<feature type="transmembrane region" description="Helical" evidence="5">
    <location>
        <begin position="108"/>
        <end position="128"/>
    </location>
</feature>
<feature type="transmembrane region" description="Helical" evidence="5">
    <location>
        <begin position="172"/>
        <end position="190"/>
    </location>
</feature>
<keyword evidence="2 5" id="KW-0812">Transmembrane</keyword>
<keyword evidence="3 5" id="KW-1133">Transmembrane helix</keyword>